<dbReference type="InterPro" id="IPR052222">
    <property type="entry name" value="DESIGUAL"/>
</dbReference>
<keyword evidence="5 7" id="KW-0472">Membrane</keyword>
<evidence type="ECO:0000256" key="1">
    <source>
        <dbReference type="ARBA" id="ARBA00004127"/>
    </source>
</evidence>
<feature type="transmembrane region" description="Helical" evidence="7">
    <location>
        <begin position="137"/>
        <end position="160"/>
    </location>
</feature>
<dbReference type="PANTHER" id="PTHR31769">
    <property type="entry name" value="OS07G0462200 PROTEIN-RELATED"/>
    <property type="match status" value="1"/>
</dbReference>
<proteinExistence type="inferred from homology"/>
<evidence type="ECO:0000256" key="7">
    <source>
        <dbReference type="SAM" id="Phobius"/>
    </source>
</evidence>
<feature type="transmembrane region" description="Helical" evidence="7">
    <location>
        <begin position="188"/>
        <end position="209"/>
    </location>
</feature>
<protein>
    <recommendedName>
        <fullName evidence="10">Fiber protein Fb34</fullName>
    </recommendedName>
</protein>
<comment type="similarity">
    <text evidence="6">Belongs to the DESIGUAL family.</text>
</comment>
<evidence type="ECO:0000313" key="9">
    <source>
        <dbReference type="Proteomes" id="UP000317650"/>
    </source>
</evidence>
<evidence type="ECO:0000313" key="8">
    <source>
        <dbReference type="EMBL" id="THU69314.1"/>
    </source>
</evidence>
<dbReference type="Proteomes" id="UP000317650">
    <property type="component" value="Chromosome 8"/>
</dbReference>
<evidence type="ECO:0000256" key="4">
    <source>
        <dbReference type="ARBA" id="ARBA00022989"/>
    </source>
</evidence>
<evidence type="ECO:0000256" key="5">
    <source>
        <dbReference type="ARBA" id="ARBA00023136"/>
    </source>
</evidence>
<keyword evidence="3" id="KW-0732">Signal</keyword>
<evidence type="ECO:0008006" key="10">
    <source>
        <dbReference type="Google" id="ProtNLM"/>
    </source>
</evidence>
<feature type="transmembrane region" description="Helical" evidence="7">
    <location>
        <begin position="104"/>
        <end position="125"/>
    </location>
</feature>
<gene>
    <name evidence="8" type="ORF">C4D60_Mb08t13130</name>
</gene>
<feature type="transmembrane region" description="Helical" evidence="7">
    <location>
        <begin position="53"/>
        <end position="72"/>
    </location>
</feature>
<comment type="subcellular location">
    <subcellularLocation>
        <location evidence="1">Endomembrane system</location>
        <topology evidence="1">Multi-pass membrane protein</topology>
    </subcellularLocation>
</comment>
<dbReference type="InterPro" id="IPR009606">
    <property type="entry name" value="DEAL/Modifying_wall_lignin1/2"/>
</dbReference>
<sequence>MAVNTPSLHEDPDAFAYTKSRPCSLSVRRSVPRTVSSPDPSISSSSSSMDSKVVIALVLVFDVVAFALAIAAEQRRNTAQVVPDSEKEYIYCVYDSDIATGFGVGSLLLLLLSQLIITAVTRCYCCGPSLRRGGSRFCVFLLLLSCWLTFLVAEACLLAGSVQNARHTRYRGFYFMNDPSCEVLRKGVFAAGAAFVLLTAILSVFYYLLYAKGRDSSYRIAESAIGMNSFS</sequence>
<name>A0A4S8K3F1_MUSBA</name>
<dbReference type="EMBL" id="PYDT01000002">
    <property type="protein sequence ID" value="THU69314.1"/>
    <property type="molecule type" value="Genomic_DNA"/>
</dbReference>
<dbReference type="GO" id="GO:0012505">
    <property type="term" value="C:endomembrane system"/>
    <property type="evidence" value="ECO:0007669"/>
    <property type="project" value="UniProtKB-SubCell"/>
</dbReference>
<organism evidence="8 9">
    <name type="scientific">Musa balbisiana</name>
    <name type="common">Banana</name>
    <dbReference type="NCBI Taxonomy" id="52838"/>
    <lineage>
        <taxon>Eukaryota</taxon>
        <taxon>Viridiplantae</taxon>
        <taxon>Streptophyta</taxon>
        <taxon>Embryophyta</taxon>
        <taxon>Tracheophyta</taxon>
        <taxon>Spermatophyta</taxon>
        <taxon>Magnoliopsida</taxon>
        <taxon>Liliopsida</taxon>
        <taxon>Zingiberales</taxon>
        <taxon>Musaceae</taxon>
        <taxon>Musa</taxon>
    </lineage>
</organism>
<evidence type="ECO:0000256" key="3">
    <source>
        <dbReference type="ARBA" id="ARBA00022729"/>
    </source>
</evidence>
<accession>A0A4S8K3F1</accession>
<reference evidence="8 9" key="1">
    <citation type="journal article" date="2019" name="Nat. Plants">
        <title>Genome sequencing of Musa balbisiana reveals subgenome evolution and function divergence in polyploid bananas.</title>
        <authorList>
            <person name="Yao X."/>
        </authorList>
    </citation>
    <scope>NUCLEOTIDE SEQUENCE [LARGE SCALE GENOMIC DNA]</scope>
    <source>
        <strain evidence="9">cv. DH-PKW</strain>
        <tissue evidence="8">Leaves</tissue>
    </source>
</reference>
<evidence type="ECO:0000256" key="6">
    <source>
        <dbReference type="ARBA" id="ARBA00029467"/>
    </source>
</evidence>
<comment type="caution">
    <text evidence="8">The sequence shown here is derived from an EMBL/GenBank/DDBJ whole genome shotgun (WGS) entry which is preliminary data.</text>
</comment>
<keyword evidence="2 7" id="KW-0812">Transmembrane</keyword>
<keyword evidence="9" id="KW-1185">Reference proteome</keyword>
<dbReference type="Pfam" id="PF06749">
    <property type="entry name" value="DUF1218"/>
    <property type="match status" value="1"/>
</dbReference>
<keyword evidence="4 7" id="KW-1133">Transmembrane helix</keyword>
<evidence type="ECO:0000256" key="2">
    <source>
        <dbReference type="ARBA" id="ARBA00022692"/>
    </source>
</evidence>
<dbReference type="AlphaFoldDB" id="A0A4S8K3F1"/>